<comment type="caution">
    <text evidence="1">The sequence shown here is derived from an EMBL/GenBank/DDBJ whole genome shotgun (WGS) entry which is preliminary data.</text>
</comment>
<dbReference type="STRING" id="1236973.JCM9157_230"/>
<proteinExistence type="predicted"/>
<dbReference type="RefSeq" id="WP_148296784.1">
    <property type="nucleotide sequence ID" value="NZ_BAUV01000001.1"/>
</dbReference>
<reference evidence="1 2" key="1">
    <citation type="journal article" date="2014" name="Genome Announc.">
        <title>Draft Genome Sequences of Three Alkaliphilic Bacillus Strains, Bacillus wakoensis JCM 9140T, Bacillus akibai JCM 9157T, and Bacillus hemicellulosilyticus JCM 9152T.</title>
        <authorList>
            <person name="Yuki M."/>
            <person name="Oshima K."/>
            <person name="Suda W."/>
            <person name="Oshida Y."/>
            <person name="Kitamura K."/>
            <person name="Iida T."/>
            <person name="Hattori M."/>
            <person name="Ohkuma M."/>
        </authorList>
    </citation>
    <scope>NUCLEOTIDE SEQUENCE [LARGE SCALE GENOMIC DNA]</scope>
    <source>
        <strain evidence="1 2">JCM 9157</strain>
    </source>
</reference>
<dbReference type="OrthoDB" id="2913345at2"/>
<accession>W4QPG2</accession>
<dbReference type="eggNOG" id="ENOG5030EJY">
    <property type="taxonomic scope" value="Bacteria"/>
</dbReference>
<dbReference type="AlphaFoldDB" id="W4QPG2"/>
<sequence>MGVRYEKALEDLLWFSSKLIGTKTFFVSQIEETFKIIKVFNQNGCDLNEGMELELNDAL</sequence>
<dbReference type="Proteomes" id="UP000018896">
    <property type="component" value="Unassembled WGS sequence"/>
</dbReference>
<organism evidence="1 2">
    <name type="scientific">Halalkalibacter akibai (strain ATCC 43226 / DSM 21942 / CIP 109018 / JCM 9157 / 1139)</name>
    <name type="common">Bacillus akibai</name>
    <dbReference type="NCBI Taxonomy" id="1236973"/>
    <lineage>
        <taxon>Bacteria</taxon>
        <taxon>Bacillati</taxon>
        <taxon>Bacillota</taxon>
        <taxon>Bacilli</taxon>
        <taxon>Bacillales</taxon>
        <taxon>Bacillaceae</taxon>
        <taxon>Halalkalibacter</taxon>
    </lineage>
</organism>
<protein>
    <submittedName>
        <fullName evidence="1">Uncharacterized protein</fullName>
    </submittedName>
</protein>
<keyword evidence="2" id="KW-1185">Reference proteome</keyword>
<gene>
    <name evidence="1" type="ORF">JCM9157_230</name>
</gene>
<evidence type="ECO:0000313" key="2">
    <source>
        <dbReference type="Proteomes" id="UP000018896"/>
    </source>
</evidence>
<name>W4QPG2_HALA3</name>
<dbReference type="EMBL" id="BAUV01000001">
    <property type="protein sequence ID" value="GAE33239.1"/>
    <property type="molecule type" value="Genomic_DNA"/>
</dbReference>
<evidence type="ECO:0000313" key="1">
    <source>
        <dbReference type="EMBL" id="GAE33239.1"/>
    </source>
</evidence>